<geneLocation type="mitochondrion" evidence="2"/>
<gene>
    <name evidence="2" type="ORF">PLBR_LOCUS2269</name>
</gene>
<name>A0A3P3Y4N0_PLABS</name>
<evidence type="ECO:0000313" key="2">
    <source>
        <dbReference type="EMBL" id="SPQ95054.1"/>
    </source>
</evidence>
<feature type="region of interest" description="Disordered" evidence="1">
    <location>
        <begin position="1"/>
        <end position="25"/>
    </location>
</feature>
<organism evidence="2 3">
    <name type="scientific">Plasmodiophora brassicae</name>
    <name type="common">Clubroot disease agent</name>
    <dbReference type="NCBI Taxonomy" id="37360"/>
    <lineage>
        <taxon>Eukaryota</taxon>
        <taxon>Sar</taxon>
        <taxon>Rhizaria</taxon>
        <taxon>Endomyxa</taxon>
        <taxon>Phytomyxea</taxon>
        <taxon>Plasmodiophorida</taxon>
        <taxon>Plasmodiophoridae</taxon>
        <taxon>Plasmodiophora</taxon>
    </lineage>
</organism>
<evidence type="ECO:0000256" key="1">
    <source>
        <dbReference type="SAM" id="MobiDB-lite"/>
    </source>
</evidence>
<dbReference type="EMBL" id="OVEO01000003">
    <property type="protein sequence ID" value="SPQ95054.1"/>
    <property type="molecule type" value="Genomic_DNA"/>
</dbReference>
<protein>
    <submittedName>
        <fullName evidence="2">Uncharacterized protein</fullName>
    </submittedName>
</protein>
<dbReference type="AlphaFoldDB" id="A0A3P3Y4N0"/>
<reference evidence="2 3" key="1">
    <citation type="submission" date="2018-03" db="EMBL/GenBank/DDBJ databases">
        <authorList>
            <person name="Fogelqvist J."/>
        </authorList>
    </citation>
    <scope>NUCLEOTIDE SEQUENCE [LARGE SCALE GENOMIC DNA]</scope>
</reference>
<accession>A0A3P3Y4N0</accession>
<keyword evidence="2" id="KW-0496">Mitochondrion</keyword>
<evidence type="ECO:0000313" key="3">
    <source>
        <dbReference type="Proteomes" id="UP000290189"/>
    </source>
</evidence>
<sequence>MGSGRSRVVDQRAAPRAQRSATAHSCAVRPPFIPRLWRPARLPAAPGPNPATPLSLASDPMHPAYRKSQVAVLEKVQDDHVPYLLEGPSSVIDAVEQRLADQAFRARGVQVNAVDTVCARRIHIRFPAEDSRSSRAGLHVVRDMMQDLGYSQVNECTCRAPSTQTEVIRYMFHEA</sequence>
<dbReference type="Proteomes" id="UP000290189">
    <property type="component" value="Unassembled WGS sequence"/>
</dbReference>
<proteinExistence type="predicted"/>